<feature type="binding site" evidence="12">
    <location>
        <begin position="117"/>
        <end position="120"/>
    </location>
    <ligand>
        <name>substrate</name>
    </ligand>
</feature>
<evidence type="ECO:0000313" key="17">
    <source>
        <dbReference type="Proteomes" id="UP000243679"/>
    </source>
</evidence>
<dbReference type="Proteomes" id="UP000243679">
    <property type="component" value="Chromosome"/>
</dbReference>
<comment type="subcellular location">
    <subcellularLocation>
        <location evidence="12">Cytoplasm</location>
    </subcellularLocation>
</comment>
<keyword evidence="7 12" id="KW-0460">Magnesium</keyword>
<dbReference type="InterPro" id="IPR033391">
    <property type="entry name" value="FBPase_N"/>
</dbReference>
<evidence type="ECO:0000256" key="10">
    <source>
        <dbReference type="ARBA" id="ARBA00072069"/>
    </source>
</evidence>
<dbReference type="Gene3D" id="3.30.540.10">
    <property type="entry name" value="Fructose-1,6-Bisphosphatase, subunit A, domain 1"/>
    <property type="match status" value="1"/>
</dbReference>
<dbReference type="GO" id="GO:0006002">
    <property type="term" value="P:fructose 6-phosphate metabolic process"/>
    <property type="evidence" value="ECO:0007669"/>
    <property type="project" value="TreeGrafter"/>
</dbReference>
<feature type="binding site" evidence="12">
    <location>
        <position position="116"/>
    </location>
    <ligand>
        <name>Mg(2+)</name>
        <dbReference type="ChEBI" id="CHEBI:18420"/>
        <label>1</label>
    </ligand>
</feature>
<dbReference type="PRINTS" id="PR00115">
    <property type="entry name" value="F16BPHPHTASE"/>
</dbReference>
<dbReference type="PIRSF" id="PIRSF000904">
    <property type="entry name" value="FBPtase_SBPase"/>
    <property type="match status" value="1"/>
</dbReference>
<dbReference type="PANTHER" id="PTHR11556">
    <property type="entry name" value="FRUCTOSE-1,6-BISPHOSPHATASE-RELATED"/>
    <property type="match status" value="1"/>
</dbReference>
<dbReference type="EMBL" id="AP014836">
    <property type="protein sequence ID" value="BAW79375.1"/>
    <property type="molecule type" value="Genomic_DNA"/>
</dbReference>
<dbReference type="HAMAP" id="MF_01855">
    <property type="entry name" value="FBPase_class1"/>
    <property type="match status" value="1"/>
</dbReference>
<dbReference type="GO" id="GO:0006094">
    <property type="term" value="P:gluconeogenesis"/>
    <property type="evidence" value="ECO:0007669"/>
    <property type="project" value="UniProtKB-UniRule"/>
</dbReference>
<feature type="binding site" evidence="12">
    <location>
        <position position="281"/>
    </location>
    <ligand>
        <name>Mg(2+)</name>
        <dbReference type="ChEBI" id="CHEBI:18420"/>
        <label>2</label>
    </ligand>
</feature>
<dbReference type="OrthoDB" id="9806756at2"/>
<dbReference type="InterPro" id="IPR028343">
    <property type="entry name" value="FBPtase"/>
</dbReference>
<evidence type="ECO:0000256" key="13">
    <source>
        <dbReference type="RuleBase" id="RU000508"/>
    </source>
</evidence>
<feature type="domain" description="Fructose-1-6-bisphosphatase class I N-terminal" evidence="14">
    <location>
        <begin position="6"/>
        <end position="195"/>
    </location>
</feature>
<keyword evidence="17" id="KW-1185">Reference proteome</keyword>
<dbReference type="PIRSF" id="PIRSF500210">
    <property type="entry name" value="FBPtase"/>
    <property type="match status" value="1"/>
</dbReference>
<dbReference type="AlphaFoldDB" id="A0A1Q2SJR9"/>
<evidence type="ECO:0000256" key="8">
    <source>
        <dbReference type="ARBA" id="ARBA00023277"/>
    </source>
</evidence>
<evidence type="ECO:0000256" key="11">
    <source>
        <dbReference type="ARBA" id="ARBA00081210"/>
    </source>
</evidence>
<evidence type="ECO:0000256" key="1">
    <source>
        <dbReference type="ARBA" id="ARBA00001273"/>
    </source>
</evidence>
<evidence type="ECO:0000256" key="12">
    <source>
        <dbReference type="HAMAP-Rule" id="MF_01855"/>
    </source>
</evidence>
<comment type="catalytic activity">
    <reaction evidence="1 12">
        <text>beta-D-fructose 1,6-bisphosphate + H2O = beta-D-fructose 6-phosphate + phosphate</text>
        <dbReference type="Rhea" id="RHEA:11064"/>
        <dbReference type="ChEBI" id="CHEBI:15377"/>
        <dbReference type="ChEBI" id="CHEBI:32966"/>
        <dbReference type="ChEBI" id="CHEBI:43474"/>
        <dbReference type="ChEBI" id="CHEBI:57634"/>
        <dbReference type="EC" id="3.1.3.11"/>
    </reaction>
</comment>
<dbReference type="KEGG" id="ntt:TAO_0005"/>
<evidence type="ECO:0000256" key="9">
    <source>
        <dbReference type="ARBA" id="ARBA00024331"/>
    </source>
</evidence>
<dbReference type="EC" id="3.1.3.11" evidence="3 12"/>
<dbReference type="Pfam" id="PF18913">
    <property type="entry name" value="FBPase_C"/>
    <property type="match status" value="1"/>
</dbReference>
<dbReference type="GO" id="GO:0005829">
    <property type="term" value="C:cytosol"/>
    <property type="evidence" value="ECO:0007669"/>
    <property type="project" value="TreeGrafter"/>
</dbReference>
<dbReference type="NCBIfam" id="NF006779">
    <property type="entry name" value="PRK09293.1-3"/>
    <property type="match status" value="1"/>
</dbReference>
<comment type="cofactor">
    <cofactor evidence="12">
        <name>Mg(2+)</name>
        <dbReference type="ChEBI" id="CHEBI:18420"/>
    </cofactor>
    <text evidence="12">Binds 2 magnesium ions per subunit.</text>
</comment>
<dbReference type="GO" id="GO:0030388">
    <property type="term" value="P:fructose 1,6-bisphosphate metabolic process"/>
    <property type="evidence" value="ECO:0007669"/>
    <property type="project" value="TreeGrafter"/>
</dbReference>
<evidence type="ECO:0000259" key="15">
    <source>
        <dbReference type="Pfam" id="PF18913"/>
    </source>
</evidence>
<dbReference type="InterPro" id="IPR044015">
    <property type="entry name" value="FBPase_C_dom"/>
</dbReference>
<accession>A0A1Q2SJR9</accession>
<feature type="binding site" evidence="12">
    <location>
        <position position="114"/>
    </location>
    <ligand>
        <name>Mg(2+)</name>
        <dbReference type="ChEBI" id="CHEBI:18420"/>
        <label>2</label>
    </ligand>
</feature>
<evidence type="ECO:0000256" key="6">
    <source>
        <dbReference type="ARBA" id="ARBA00022801"/>
    </source>
</evidence>
<proteinExistence type="inferred from homology"/>
<keyword evidence="8 12" id="KW-0119">Carbohydrate metabolism</keyword>
<dbReference type="Gene3D" id="3.40.190.80">
    <property type="match status" value="1"/>
</dbReference>
<dbReference type="GO" id="GO:0006000">
    <property type="term" value="P:fructose metabolic process"/>
    <property type="evidence" value="ECO:0007669"/>
    <property type="project" value="TreeGrafter"/>
</dbReference>
<dbReference type="Pfam" id="PF00316">
    <property type="entry name" value="FBPase"/>
    <property type="match status" value="1"/>
</dbReference>
<comment type="subunit">
    <text evidence="12">Homotetramer.</text>
</comment>
<evidence type="ECO:0000256" key="3">
    <source>
        <dbReference type="ARBA" id="ARBA00013093"/>
    </source>
</evidence>
<evidence type="ECO:0000259" key="14">
    <source>
        <dbReference type="Pfam" id="PF00316"/>
    </source>
</evidence>
<feature type="binding site" evidence="12">
    <location>
        <position position="209"/>
    </location>
    <ligand>
        <name>substrate</name>
    </ligand>
</feature>
<evidence type="ECO:0000256" key="7">
    <source>
        <dbReference type="ARBA" id="ARBA00022842"/>
    </source>
</evidence>
<sequence>MQNGISLAKFIIEQQRNNPKIADDFTGLLNDIAATCKSISHLVNRGGLIHILGTAGTENIQGESQKKLDIISNNVMIKSLEWTGHLRAMVSEEVEGIISIPNQYPRGNYLLLFDPLDGSSNTDVNVSVGTIFSILRCPDGVNNPIEKDFLQQGIHQVGAGFCVYGPTTMMVLTIGSGVSGFTLDHDIGEFILTHPNMTIPTDTAEFAINMSNQRFWEAPVQQYIEECIKGKEGSRGKNFNMRWVASMVAEVYRILIRGGVFMYPRDNKDPTKAGRIRLMYEANPMSFIVEQAGGASSTGYQPILEVQPENIHQRIPVILGSKNEIDRIVAYHALLA</sequence>
<dbReference type="RefSeq" id="WP_096526049.1">
    <property type="nucleotide sequence ID" value="NZ_AP014836.1"/>
</dbReference>
<reference evidence="16 17" key="1">
    <citation type="journal article" date="2017" name="ISME J.">
        <title>An acid-tolerant ammonia-oxidizing ?-proteobacterium from soil.</title>
        <authorList>
            <person name="Hayatsu M."/>
            <person name="Tago K."/>
            <person name="Uchiyama I."/>
            <person name="Toyoda A."/>
            <person name="Wang Y."/>
            <person name="Shimomura Y."/>
            <person name="Okubo T."/>
            <person name="Kurisu F."/>
            <person name="Hirono Y."/>
            <person name="Nonaka K."/>
            <person name="Akiyama H."/>
            <person name="Itoh T."/>
            <person name="Takami H."/>
        </authorList>
    </citation>
    <scope>NUCLEOTIDE SEQUENCE [LARGE SCALE GENOMIC DNA]</scope>
    <source>
        <strain evidence="16 17">TAO100</strain>
    </source>
</reference>
<evidence type="ECO:0000313" key="16">
    <source>
        <dbReference type="EMBL" id="BAW79375.1"/>
    </source>
</evidence>
<feature type="domain" description="Fructose-1-6-bisphosphatase class 1 C-terminal" evidence="15">
    <location>
        <begin position="199"/>
        <end position="332"/>
    </location>
</feature>
<feature type="binding site" evidence="12">
    <location>
        <position position="114"/>
    </location>
    <ligand>
        <name>Mg(2+)</name>
        <dbReference type="ChEBI" id="CHEBI:18420"/>
        <label>1</label>
    </ligand>
</feature>
<comment type="caution">
    <text evidence="12">Lacks conserved residue(s) required for the propagation of feature annotation.</text>
</comment>
<keyword evidence="6 12" id="KW-0378">Hydrolase</keyword>
<evidence type="ECO:0000256" key="5">
    <source>
        <dbReference type="ARBA" id="ARBA00022723"/>
    </source>
</evidence>
<feature type="binding site" evidence="12">
    <location>
        <position position="117"/>
    </location>
    <ligand>
        <name>Mg(2+)</name>
        <dbReference type="ChEBI" id="CHEBI:18420"/>
        <label>2</label>
    </ligand>
</feature>
<comment type="similarity">
    <text evidence="2 12 13">Belongs to the FBPase class 1 family.</text>
</comment>
<dbReference type="PANTHER" id="PTHR11556:SF35">
    <property type="entry name" value="SEDOHEPTULOSE-1,7-BISPHOSPHATASE, CHLOROPLASTIC"/>
    <property type="match status" value="1"/>
</dbReference>
<dbReference type="InterPro" id="IPR000146">
    <property type="entry name" value="FBPase_class-1"/>
</dbReference>
<dbReference type="NCBIfam" id="NF006778">
    <property type="entry name" value="PRK09293.1-1"/>
    <property type="match status" value="1"/>
</dbReference>
<organism evidence="16 17">
    <name type="scientific">Candidatus Nitrosoglobus terrae</name>
    <dbReference type="NCBI Taxonomy" id="1630141"/>
    <lineage>
        <taxon>Bacteria</taxon>
        <taxon>Pseudomonadati</taxon>
        <taxon>Pseudomonadota</taxon>
        <taxon>Gammaproteobacteria</taxon>
        <taxon>Chromatiales</taxon>
        <taxon>Chromatiaceae</taxon>
        <taxon>Candidatus Nitrosoglobus</taxon>
    </lineage>
</organism>
<dbReference type="FunFam" id="3.40.190.80:FF:000011">
    <property type="entry name" value="Fructose-1,6-bisphosphatase class 1"/>
    <property type="match status" value="1"/>
</dbReference>
<dbReference type="GO" id="GO:0000287">
    <property type="term" value="F:magnesium ion binding"/>
    <property type="evidence" value="ECO:0007669"/>
    <property type="project" value="UniProtKB-UniRule"/>
</dbReference>
<protein>
    <recommendedName>
        <fullName evidence="10 12">Fructose-1,6-bisphosphatase class 1</fullName>
        <shortName evidence="12">FBPase class 1</shortName>
        <ecNumber evidence="3 12">3.1.3.11</ecNumber>
    </recommendedName>
    <alternativeName>
        <fullName evidence="11 12">D-fructose-1,6-bisphosphate 1-phosphohydrolase class 1</fullName>
    </alternativeName>
</protein>
<keyword evidence="4 12" id="KW-0963">Cytoplasm</keyword>
<name>A0A1Q2SJR9_9GAMM</name>
<dbReference type="GO" id="GO:0042132">
    <property type="term" value="F:fructose 1,6-bisphosphate 1-phosphatase activity"/>
    <property type="evidence" value="ECO:0007669"/>
    <property type="project" value="UniProtKB-UniRule"/>
</dbReference>
<evidence type="ECO:0000256" key="2">
    <source>
        <dbReference type="ARBA" id="ARBA00010941"/>
    </source>
</evidence>
<comment type="pathway">
    <text evidence="9">Carbohydrate biosynthesis.</text>
</comment>
<evidence type="ECO:0000256" key="4">
    <source>
        <dbReference type="ARBA" id="ARBA00022490"/>
    </source>
</evidence>
<dbReference type="FunFam" id="3.30.540.10:FF:000002">
    <property type="entry name" value="Fructose-1,6-bisphosphatase class 1"/>
    <property type="match status" value="1"/>
</dbReference>
<gene>
    <name evidence="12" type="primary">fbp</name>
    <name evidence="16" type="ORF">TAO_0005</name>
</gene>
<dbReference type="NCBIfam" id="NF006780">
    <property type="entry name" value="PRK09293.1-4"/>
    <property type="match status" value="1"/>
</dbReference>
<feature type="binding site" evidence="12">
    <location>
        <position position="92"/>
    </location>
    <ligand>
        <name>Mg(2+)</name>
        <dbReference type="ChEBI" id="CHEBI:18420"/>
        <label>1</label>
    </ligand>
</feature>
<dbReference type="GO" id="GO:0005986">
    <property type="term" value="P:sucrose biosynthetic process"/>
    <property type="evidence" value="ECO:0007669"/>
    <property type="project" value="TreeGrafter"/>
</dbReference>
<dbReference type="CDD" id="cd00354">
    <property type="entry name" value="FBPase"/>
    <property type="match status" value="1"/>
</dbReference>
<dbReference type="SUPFAM" id="SSF56655">
    <property type="entry name" value="Carbohydrate phosphatase"/>
    <property type="match status" value="1"/>
</dbReference>
<keyword evidence="5 12" id="KW-0479">Metal-binding</keyword>